<dbReference type="EMBL" id="CP030057">
    <property type="protein sequence ID" value="QOZ61481.1"/>
    <property type="molecule type" value="Genomic_DNA"/>
</dbReference>
<proteinExistence type="predicted"/>
<reference evidence="2" key="3">
    <citation type="submission" date="2022-12" db="EMBL/GenBank/DDBJ databases">
        <authorList>
            <person name="Sun Q."/>
            <person name="Zhou Y."/>
        </authorList>
    </citation>
    <scope>NUCLEOTIDE SEQUENCE</scope>
    <source>
        <strain evidence="2">CGMCC 1.15034</strain>
    </source>
</reference>
<gene>
    <name evidence="2" type="ORF">GCM10010987_19980</name>
    <name evidence="3" type="ORF">XH86_24155</name>
</gene>
<dbReference type="RefSeq" id="WP_128967046.1">
    <property type="nucleotide sequence ID" value="NZ_BMHC01000002.1"/>
</dbReference>
<reference evidence="3 4" key="2">
    <citation type="submission" date="2018-06" db="EMBL/GenBank/DDBJ databases">
        <title>Comparative genomics of rhizobia nodulating Arachis hypogaea in China.</title>
        <authorList>
            <person name="Li Y."/>
        </authorList>
    </citation>
    <scope>NUCLEOTIDE SEQUENCE [LARGE SCALE GENOMIC DNA]</scope>
    <source>
        <strain evidence="3 4">CCBAU 51658</strain>
    </source>
</reference>
<evidence type="ECO:0000256" key="1">
    <source>
        <dbReference type="SAM" id="MobiDB-lite"/>
    </source>
</evidence>
<dbReference type="EMBL" id="BMHC01000002">
    <property type="protein sequence ID" value="GGI22554.1"/>
    <property type="molecule type" value="Genomic_DNA"/>
</dbReference>
<sequence>MSTSTKTPNSIRQGGPGASHENARARLEVNKPPADDSRRSHSRVSGGGGEHDSHHAHDPAGKGKGK</sequence>
<name>A0A410V9X0_9BRAD</name>
<evidence type="ECO:0000313" key="4">
    <source>
        <dbReference type="Proteomes" id="UP000593880"/>
    </source>
</evidence>
<evidence type="ECO:0000313" key="3">
    <source>
        <dbReference type="EMBL" id="QOZ61481.1"/>
    </source>
</evidence>
<dbReference type="Proteomes" id="UP000625079">
    <property type="component" value="Unassembled WGS sequence"/>
</dbReference>
<feature type="region of interest" description="Disordered" evidence="1">
    <location>
        <begin position="1"/>
        <end position="66"/>
    </location>
</feature>
<organism evidence="2 5">
    <name type="scientific">Bradyrhizobium guangdongense</name>
    <dbReference type="NCBI Taxonomy" id="1325090"/>
    <lineage>
        <taxon>Bacteria</taxon>
        <taxon>Pseudomonadati</taxon>
        <taxon>Pseudomonadota</taxon>
        <taxon>Alphaproteobacteria</taxon>
        <taxon>Hyphomicrobiales</taxon>
        <taxon>Nitrobacteraceae</taxon>
        <taxon>Bradyrhizobium</taxon>
    </lineage>
</organism>
<accession>A0A410V9X0</accession>
<reference evidence="2" key="1">
    <citation type="journal article" date="2014" name="Int. J. Syst. Evol. Microbiol.">
        <title>Complete genome sequence of Corynebacterium casei LMG S-19264T (=DSM 44701T), isolated from a smear-ripened cheese.</title>
        <authorList>
            <consortium name="US DOE Joint Genome Institute (JGI-PGF)"/>
            <person name="Walter F."/>
            <person name="Albersmeier A."/>
            <person name="Kalinowski J."/>
            <person name="Ruckert C."/>
        </authorList>
    </citation>
    <scope>NUCLEOTIDE SEQUENCE</scope>
    <source>
        <strain evidence="2">CGMCC 1.15034</strain>
    </source>
</reference>
<dbReference type="Proteomes" id="UP000593880">
    <property type="component" value="Chromosome"/>
</dbReference>
<feature type="compositionally biased region" description="Polar residues" evidence="1">
    <location>
        <begin position="1"/>
        <end position="12"/>
    </location>
</feature>
<evidence type="ECO:0000313" key="2">
    <source>
        <dbReference type="EMBL" id="GGI22554.1"/>
    </source>
</evidence>
<keyword evidence="4" id="KW-1185">Reference proteome</keyword>
<feature type="compositionally biased region" description="Basic and acidic residues" evidence="1">
    <location>
        <begin position="49"/>
        <end position="66"/>
    </location>
</feature>
<protein>
    <submittedName>
        <fullName evidence="2">Uncharacterized protein</fullName>
    </submittedName>
</protein>
<dbReference type="AlphaFoldDB" id="A0A410V9X0"/>
<dbReference type="OrthoDB" id="7205490at2"/>
<feature type="compositionally biased region" description="Basic and acidic residues" evidence="1">
    <location>
        <begin position="21"/>
        <end position="39"/>
    </location>
</feature>
<evidence type="ECO:0000313" key="5">
    <source>
        <dbReference type="Proteomes" id="UP000625079"/>
    </source>
</evidence>